<dbReference type="Proteomes" id="UP000315224">
    <property type="component" value="Unassembled WGS sequence"/>
</dbReference>
<evidence type="ECO:0000313" key="1">
    <source>
        <dbReference type="EMBL" id="MDW8645763.1"/>
    </source>
</evidence>
<organism evidence="2 3">
    <name type="scientific">Streptococcus suis</name>
    <dbReference type="NCBI Taxonomy" id="1307"/>
    <lineage>
        <taxon>Bacteria</taxon>
        <taxon>Bacillati</taxon>
        <taxon>Bacillota</taxon>
        <taxon>Bacilli</taxon>
        <taxon>Lactobacillales</taxon>
        <taxon>Streptococcaceae</taxon>
        <taxon>Streptococcus</taxon>
    </lineage>
</organism>
<proteinExistence type="predicted"/>
<dbReference type="Proteomes" id="UP001276229">
    <property type="component" value="Unassembled WGS sequence"/>
</dbReference>
<dbReference type="RefSeq" id="WP_014736100.1">
    <property type="nucleotide sequence ID" value="NZ_AP023392.1"/>
</dbReference>
<sequence length="76" mass="8706">MAFLKKIINKHFFKKIIAQHQGILEPGFGVMRIHSGEIIVFQANSYTKDSRIIFGGKSDKINIDGVILNLEEVRYE</sequence>
<reference evidence="1" key="2">
    <citation type="submission" date="2023-07" db="EMBL/GenBank/DDBJ databases">
        <title>Characterization of virulence traits, antimicrobial resistance genes carried by mobile genetic elements and competence in Streptococcus suis strains isolated in France.</title>
        <authorList>
            <person name="Dechene-Tempier M."/>
            <person name="Marois-Crehan C."/>
            <person name="De Boisseson C."/>
            <person name="Lucas P."/>
            <person name="Bougeard S."/>
            <person name="Libante V."/>
            <person name="Payot S."/>
        </authorList>
    </citation>
    <scope>NUCLEOTIDE SEQUENCE</scope>
    <source>
        <strain evidence="1">1551</strain>
    </source>
</reference>
<reference evidence="2 3" key="1">
    <citation type="submission" date="2019-06" db="EMBL/GenBank/DDBJ databases">
        <title>Comprehensive assessment of Oxford Nanopore MinION sequencing for bacterial characterization and routine diagnosis.</title>
        <authorList>
            <person name="Tan S."/>
            <person name="Dvorak C.M.T."/>
            <person name="Gebhart C."/>
            <person name="Estrada A."/>
            <person name="Marthaler D.G."/>
            <person name="Murtaugh M.P."/>
        </authorList>
    </citation>
    <scope>NUCLEOTIDE SEQUENCE [LARGE SCALE GENOMIC DNA]</scope>
    <source>
        <strain evidence="2 3">2017UMN1435.21</strain>
    </source>
</reference>
<gene>
    <name evidence="2" type="ORF">FH692_07165</name>
    <name evidence="1" type="ORF">Q7V66_06295</name>
</gene>
<accession>A0A4V0EBN7</accession>
<evidence type="ECO:0000313" key="2">
    <source>
        <dbReference type="EMBL" id="TQE88218.1"/>
    </source>
</evidence>
<name>A0A4V0EBN7_STRSU</name>
<evidence type="ECO:0000313" key="3">
    <source>
        <dbReference type="Proteomes" id="UP000315224"/>
    </source>
</evidence>
<dbReference type="AlphaFoldDB" id="A0A4V0EBN7"/>
<protein>
    <submittedName>
        <fullName evidence="2">Uncharacterized protein</fullName>
    </submittedName>
</protein>
<dbReference type="EMBL" id="JAUTFL010000012">
    <property type="protein sequence ID" value="MDW8645763.1"/>
    <property type="molecule type" value="Genomic_DNA"/>
</dbReference>
<comment type="caution">
    <text evidence="2">The sequence shown here is derived from an EMBL/GenBank/DDBJ whole genome shotgun (WGS) entry which is preliminary data.</text>
</comment>
<dbReference type="EMBL" id="VIEK01000010">
    <property type="protein sequence ID" value="TQE88218.1"/>
    <property type="molecule type" value="Genomic_DNA"/>
</dbReference>